<evidence type="ECO:0000313" key="1">
    <source>
        <dbReference type="EMBL" id="MFD1363395.1"/>
    </source>
</evidence>
<dbReference type="InterPro" id="IPR036390">
    <property type="entry name" value="WH_DNA-bd_sf"/>
</dbReference>
<keyword evidence="2" id="KW-1185">Reference proteome</keyword>
<comment type="caution">
    <text evidence="1">The sequence shown here is derived from an EMBL/GenBank/DDBJ whole genome shotgun (WGS) entry which is preliminary data.</text>
</comment>
<proteinExistence type="predicted"/>
<dbReference type="Gene3D" id="1.10.10.10">
    <property type="entry name" value="Winged helix-like DNA-binding domain superfamily/Winged helix DNA-binding domain"/>
    <property type="match status" value="1"/>
</dbReference>
<reference evidence="2" key="1">
    <citation type="journal article" date="2019" name="Int. J. Syst. Evol. Microbiol.">
        <title>The Global Catalogue of Microorganisms (GCM) 10K type strain sequencing project: providing services to taxonomists for standard genome sequencing and annotation.</title>
        <authorList>
            <consortium name="The Broad Institute Genomics Platform"/>
            <consortium name="The Broad Institute Genome Sequencing Center for Infectious Disease"/>
            <person name="Wu L."/>
            <person name="Ma J."/>
        </authorList>
    </citation>
    <scope>NUCLEOTIDE SEQUENCE [LARGE SCALE GENOMIC DNA]</scope>
    <source>
        <strain evidence="2">CCUG 54822</strain>
    </source>
</reference>
<protein>
    <recommendedName>
        <fullName evidence="3">MarR family transcriptional regulator</fullName>
    </recommendedName>
</protein>
<gene>
    <name evidence="1" type="ORF">ACFQ4A_17455</name>
</gene>
<dbReference type="RefSeq" id="WP_382402646.1">
    <property type="nucleotide sequence ID" value="NZ_JBHTNH010000057.1"/>
</dbReference>
<sequence length="67" mass="7975">MQLSDFERKLVTVLQHDNKKGKVASIRELEMRLGYSSDKIQKSINDLINRNWIEKNNGEWIIKNKLF</sequence>
<dbReference type="SUPFAM" id="SSF46785">
    <property type="entry name" value="Winged helix' DNA-binding domain"/>
    <property type="match status" value="1"/>
</dbReference>
<accession>A0ABW3ZZE1</accession>
<dbReference type="InterPro" id="IPR036388">
    <property type="entry name" value="WH-like_DNA-bd_sf"/>
</dbReference>
<evidence type="ECO:0000313" key="2">
    <source>
        <dbReference type="Proteomes" id="UP001597178"/>
    </source>
</evidence>
<organism evidence="1 2">
    <name type="scientific">Lentibacillus salinarum</name>
    <dbReference type="NCBI Taxonomy" id="446820"/>
    <lineage>
        <taxon>Bacteria</taxon>
        <taxon>Bacillati</taxon>
        <taxon>Bacillota</taxon>
        <taxon>Bacilli</taxon>
        <taxon>Bacillales</taxon>
        <taxon>Bacillaceae</taxon>
        <taxon>Lentibacillus</taxon>
    </lineage>
</organism>
<dbReference type="Proteomes" id="UP001597178">
    <property type="component" value="Unassembled WGS sequence"/>
</dbReference>
<evidence type="ECO:0008006" key="3">
    <source>
        <dbReference type="Google" id="ProtNLM"/>
    </source>
</evidence>
<dbReference type="EMBL" id="JBHTNH010000057">
    <property type="protein sequence ID" value="MFD1363395.1"/>
    <property type="molecule type" value="Genomic_DNA"/>
</dbReference>
<name>A0ABW3ZZE1_9BACI</name>